<dbReference type="SUPFAM" id="SSF51905">
    <property type="entry name" value="FAD/NAD(P)-binding domain"/>
    <property type="match status" value="1"/>
</dbReference>
<dbReference type="RefSeq" id="WP_263999892.1">
    <property type="nucleotide sequence ID" value="NZ_JACKVK010000022.1"/>
</dbReference>
<dbReference type="AlphaFoldDB" id="A0A9X3BWZ3"/>
<accession>A0A9X3BWZ3</accession>
<keyword evidence="5" id="KW-1185">Reference proteome</keyword>
<keyword evidence="1" id="KW-0285">Flavoprotein</keyword>
<name>A0A9X3BWZ3_9MYCO</name>
<proteinExistence type="predicted"/>
<evidence type="ECO:0000313" key="4">
    <source>
        <dbReference type="EMBL" id="MCV7424805.1"/>
    </source>
</evidence>
<dbReference type="EMBL" id="JACKVK010000022">
    <property type="protein sequence ID" value="MCV7424805.1"/>
    <property type="molecule type" value="Genomic_DNA"/>
</dbReference>
<evidence type="ECO:0000313" key="5">
    <source>
        <dbReference type="Proteomes" id="UP001141629"/>
    </source>
</evidence>
<dbReference type="Gene3D" id="3.50.50.60">
    <property type="entry name" value="FAD/NAD(P)-binding domain"/>
    <property type="match status" value="1"/>
</dbReference>
<dbReference type="Pfam" id="PF00890">
    <property type="entry name" value="FAD_binding_2"/>
    <property type="match status" value="1"/>
</dbReference>
<dbReference type="GO" id="GO:0016491">
    <property type="term" value="F:oxidoreductase activity"/>
    <property type="evidence" value="ECO:0007669"/>
    <property type="project" value="UniProtKB-KW"/>
</dbReference>
<evidence type="ECO:0000256" key="2">
    <source>
        <dbReference type="ARBA" id="ARBA00023002"/>
    </source>
</evidence>
<comment type="caution">
    <text evidence="4">The sequence shown here is derived from an EMBL/GenBank/DDBJ whole genome shotgun (WGS) entry which is preliminary data.</text>
</comment>
<feature type="domain" description="FAD-dependent oxidoreductase 2 FAD-binding" evidence="3">
    <location>
        <begin position="7"/>
        <end position="239"/>
    </location>
</feature>
<sequence length="327" mass="34962">MWDIEVDVAVIGAGLGGLANAIAVVDAGGEVLVAASLSDDEAVSQTGAPVAPPDLRRLGDSPSGALRELVGAKRGWLVHDGSDAETAEYLADVADCVLDAPVDAGDGRVPRRNARNLSREEAFNSPVETFFGSKLAGWAAQCIASPFGLMYTNMRDWRTTTMVSESGESVEALSIGTIEWADGCDRRALHGWMAAQARDRDVEVEYGSTLDRIVFEEGDITGVILRTPDGPLAVRTRAGLTFAPADRDPVVAEHPVAPGDLFQVCLVGRTASRFGRVELMATEPEAPSRPVCTGSRRQVREGLHDARQQHLDGWRCGKVNRYPALGQ</sequence>
<keyword evidence="2" id="KW-0560">Oxidoreductase</keyword>
<evidence type="ECO:0000259" key="3">
    <source>
        <dbReference type="Pfam" id="PF00890"/>
    </source>
</evidence>
<reference evidence="4" key="2">
    <citation type="journal article" date="2022" name="BMC Genomics">
        <title>Comparative genome analysis of mycobacteria focusing on tRNA and non-coding RNA.</title>
        <authorList>
            <person name="Behra P.R.K."/>
            <person name="Pettersson B.M.F."/>
            <person name="Ramesh M."/>
            <person name="Das S."/>
            <person name="Dasgupta S."/>
            <person name="Kirsebom L.A."/>
        </authorList>
    </citation>
    <scope>NUCLEOTIDE SEQUENCE</scope>
    <source>
        <strain evidence="4">DSM 44838</strain>
    </source>
</reference>
<dbReference type="InterPro" id="IPR003953">
    <property type="entry name" value="FAD-dep_OxRdtase_2_FAD-bd"/>
</dbReference>
<protein>
    <submittedName>
        <fullName evidence="4">FAD-binding protein</fullName>
    </submittedName>
</protein>
<dbReference type="Proteomes" id="UP001141629">
    <property type="component" value="Unassembled WGS sequence"/>
</dbReference>
<reference evidence="4" key="1">
    <citation type="submission" date="2020-07" db="EMBL/GenBank/DDBJ databases">
        <authorList>
            <person name="Pettersson B.M.F."/>
            <person name="Behra P.R.K."/>
            <person name="Ramesh M."/>
            <person name="Das S."/>
            <person name="Dasgupta S."/>
            <person name="Kirsebom L.A."/>
        </authorList>
    </citation>
    <scope>NUCLEOTIDE SEQUENCE</scope>
    <source>
        <strain evidence="4">DSM 44838</strain>
    </source>
</reference>
<gene>
    <name evidence="4" type="ORF">H7K45_30125</name>
</gene>
<organism evidence="4 5">
    <name type="scientific">Mycobacterium yunnanensis</name>
    <dbReference type="NCBI Taxonomy" id="368477"/>
    <lineage>
        <taxon>Bacteria</taxon>
        <taxon>Bacillati</taxon>
        <taxon>Actinomycetota</taxon>
        <taxon>Actinomycetes</taxon>
        <taxon>Mycobacteriales</taxon>
        <taxon>Mycobacteriaceae</taxon>
        <taxon>Mycobacterium</taxon>
    </lineage>
</organism>
<evidence type="ECO:0000256" key="1">
    <source>
        <dbReference type="ARBA" id="ARBA00022630"/>
    </source>
</evidence>
<dbReference type="InterPro" id="IPR036188">
    <property type="entry name" value="FAD/NAD-bd_sf"/>
</dbReference>